<dbReference type="OrthoDB" id="9759736at2"/>
<evidence type="ECO:0000256" key="4">
    <source>
        <dbReference type="ARBA" id="ARBA00022598"/>
    </source>
</evidence>
<dbReference type="RefSeq" id="WP_006583302.1">
    <property type="nucleotide sequence ID" value="NZ_CM001377.1"/>
</dbReference>
<evidence type="ECO:0000313" key="17">
    <source>
        <dbReference type="EMBL" id="EHM09808.1"/>
    </source>
</evidence>
<protein>
    <recommendedName>
        <fullName evidence="3 14">DNA ligase</fullName>
        <ecNumber evidence="2 14">6.5.1.2</ecNumber>
    </recommendedName>
    <alternativeName>
        <fullName evidence="14">Polydeoxyribonucleotide synthase [NAD(+)]</fullName>
    </alternativeName>
</protein>
<dbReference type="Pfam" id="PF00533">
    <property type="entry name" value="BRCT"/>
    <property type="match status" value="1"/>
</dbReference>
<dbReference type="InterPro" id="IPR010994">
    <property type="entry name" value="RuvA_2-like"/>
</dbReference>
<name>H0UQX9_9BACT</name>
<dbReference type="PIRSF" id="PIRSF001604">
    <property type="entry name" value="LigA"/>
    <property type="match status" value="1"/>
</dbReference>
<dbReference type="InterPro" id="IPR003583">
    <property type="entry name" value="Hlx-hairpin-Hlx_DNA-bd_motif"/>
</dbReference>
<dbReference type="Pfam" id="PF03119">
    <property type="entry name" value="DNA_ligase_ZBD"/>
    <property type="match status" value="1"/>
</dbReference>
<evidence type="ECO:0000256" key="2">
    <source>
        <dbReference type="ARBA" id="ARBA00012722"/>
    </source>
</evidence>
<dbReference type="InterPro" id="IPR004150">
    <property type="entry name" value="NAD_DNA_ligase_OB"/>
</dbReference>
<feature type="binding site" evidence="14">
    <location>
        <position position="404"/>
    </location>
    <ligand>
        <name>Zn(2+)</name>
        <dbReference type="ChEBI" id="CHEBI:29105"/>
    </ligand>
</feature>
<comment type="function">
    <text evidence="1 14">DNA ligase that catalyzes the formation of phosphodiester linkages between 5'-phosphoryl and 3'-hydroxyl groups in double-stranded DNA using NAD as a coenzyme and as the energy source for the reaction. It is essential for DNA replication and repair of damaged DNA.</text>
</comment>
<dbReference type="NCBIfam" id="TIGR00575">
    <property type="entry name" value="dnlj"/>
    <property type="match status" value="1"/>
</dbReference>
<feature type="binding site" evidence="14">
    <location>
        <position position="310"/>
    </location>
    <ligand>
        <name>NAD(+)</name>
        <dbReference type="ChEBI" id="CHEBI:57540"/>
    </ligand>
</feature>
<dbReference type="FunFam" id="1.10.150.20:FF:000006">
    <property type="entry name" value="DNA ligase"/>
    <property type="match status" value="1"/>
</dbReference>
<dbReference type="InterPro" id="IPR018239">
    <property type="entry name" value="DNA_ligase_AS"/>
</dbReference>
<keyword evidence="11 14" id="KW-0234">DNA repair</keyword>
<dbReference type="SUPFAM" id="SSF50249">
    <property type="entry name" value="Nucleic acid-binding proteins"/>
    <property type="match status" value="1"/>
</dbReference>
<feature type="binding site" evidence="14">
    <location>
        <position position="407"/>
    </location>
    <ligand>
        <name>Zn(2+)</name>
        <dbReference type="ChEBI" id="CHEBI:29105"/>
    </ligand>
</feature>
<keyword evidence="10 14" id="KW-0520">NAD</keyword>
<evidence type="ECO:0000256" key="14">
    <source>
        <dbReference type="HAMAP-Rule" id="MF_01588"/>
    </source>
</evidence>
<gene>
    <name evidence="14" type="primary">ligA</name>
    <name evidence="17" type="ORF">TheveDRAFT_0649</name>
</gene>
<dbReference type="Gene3D" id="3.30.470.30">
    <property type="entry name" value="DNA ligase/mRNA capping enzyme"/>
    <property type="match status" value="1"/>
</dbReference>
<dbReference type="SUPFAM" id="SSF52113">
    <property type="entry name" value="BRCT domain"/>
    <property type="match status" value="1"/>
</dbReference>
<dbReference type="InterPro" id="IPR013839">
    <property type="entry name" value="DNAligase_adenylation"/>
</dbReference>
<dbReference type="SUPFAM" id="SSF56091">
    <property type="entry name" value="DNA ligase/mRNA capping enzyme, catalytic domain"/>
    <property type="match status" value="1"/>
</dbReference>
<dbReference type="PROSITE" id="PS01055">
    <property type="entry name" value="DNA_LIGASE_N1"/>
    <property type="match status" value="1"/>
</dbReference>
<feature type="binding site" evidence="14">
    <location>
        <position position="422"/>
    </location>
    <ligand>
        <name>Zn(2+)</name>
        <dbReference type="ChEBI" id="CHEBI:29105"/>
    </ligand>
</feature>
<dbReference type="InterPro" id="IPR041663">
    <property type="entry name" value="DisA/LigA_HHH"/>
</dbReference>
<dbReference type="GO" id="GO:0003677">
    <property type="term" value="F:DNA binding"/>
    <property type="evidence" value="ECO:0007669"/>
    <property type="project" value="InterPro"/>
</dbReference>
<dbReference type="FunFam" id="2.40.50.140:FF:000012">
    <property type="entry name" value="DNA ligase"/>
    <property type="match status" value="1"/>
</dbReference>
<sequence>MDRSEARKRMEELAELIRYHDRLYYQEDSPEISDGDYDRLVRELSALERSFPDLALEDSPLRRVSGGVSEGFKRVPHSVPMQSLDNVVSPLEVEEFLCRLADSLGFEPPVVCEPKLDGLAISLTYEGGRLVRGATRGDGTVGEDVTHNVMTIAAIPKEIAYMGHLEVRGEVFMSRADFAELNALREEQGLSTFANPRNAAAGSLRQLDPKVTASRRLNAFFYHLVNHREAGIKTQVELLEWLKGQGFPVQEDFRRCVGAPEVLEYLEFWDRRRHSYLADTDGVVIKLDPLDLRDALGSTSRSPRWAVAYKFPPEERPTRVLDIEVSVGRTGVLTPTAVLEPVRLSGTEVRRASLHNFDELRRKDVRVGDTVWVRKAGEIIPEVIRVDLDLRPEWSSSFEVPSSCPVCGSSAVRLDGEVALRCPNRSCPAQLKEGLIHFASRDGMDIRGLGDKVAEQLVQRGLVQDFSDLFRMTVEDWLKLDRMGRKSAENMVRSVEMAKDRPLRKLLYALGIPGVGERTARDLAARFGALDAVMNASLEELSSINGVGPVVAKGVVDFFRDPGNRRLCEKLAAAGVRTREEMVRSEGGPLKGMRLVFTGELRSMKRKEAQELVIQLGGQVSDSVSKNVTAVVAGEGGGSKLSKAASLGVPVWDEDRFLELVGGVR</sequence>
<dbReference type="STRING" id="926567.TheveDRAFT_0649"/>
<evidence type="ECO:0000256" key="11">
    <source>
        <dbReference type="ARBA" id="ARBA00023204"/>
    </source>
</evidence>
<keyword evidence="7 14" id="KW-0227">DNA damage</keyword>
<dbReference type="Pfam" id="PF03120">
    <property type="entry name" value="OB_DNA_ligase"/>
    <property type="match status" value="1"/>
</dbReference>
<evidence type="ECO:0000256" key="7">
    <source>
        <dbReference type="ARBA" id="ARBA00022763"/>
    </source>
</evidence>
<proteinExistence type="inferred from homology"/>
<dbReference type="SUPFAM" id="SSF47781">
    <property type="entry name" value="RuvA domain 2-like"/>
    <property type="match status" value="1"/>
</dbReference>
<keyword evidence="18" id="KW-1185">Reference proteome</keyword>
<dbReference type="InterPro" id="IPR001679">
    <property type="entry name" value="DNA_ligase"/>
</dbReference>
<feature type="binding site" evidence="14">
    <location>
        <begin position="34"/>
        <end position="38"/>
    </location>
    <ligand>
        <name>NAD(+)</name>
        <dbReference type="ChEBI" id="CHEBI:57540"/>
    </ligand>
</feature>
<dbReference type="Gene3D" id="6.20.10.30">
    <property type="match status" value="1"/>
</dbReference>
<feature type="binding site" evidence="14">
    <location>
        <position position="170"/>
    </location>
    <ligand>
        <name>NAD(+)</name>
        <dbReference type="ChEBI" id="CHEBI:57540"/>
    </ligand>
</feature>
<dbReference type="Gene3D" id="2.40.50.140">
    <property type="entry name" value="Nucleic acid-binding proteins"/>
    <property type="match status" value="1"/>
</dbReference>
<dbReference type="AlphaFoldDB" id="H0UQX9"/>
<dbReference type="Gene3D" id="3.40.50.10190">
    <property type="entry name" value="BRCT domain"/>
    <property type="match status" value="1"/>
</dbReference>
<reference evidence="17 18" key="1">
    <citation type="submission" date="2011-10" db="EMBL/GenBank/DDBJ databases">
        <title>The Noncontiguous Finished genome of Thermanaerovibrio velox DSM 12556.</title>
        <authorList>
            <consortium name="US DOE Joint Genome Institute (JGI-PGF)"/>
            <person name="Lucas S."/>
            <person name="Copeland A."/>
            <person name="Lapidus A."/>
            <person name="Glavina del Rio T."/>
            <person name="Dalin E."/>
            <person name="Tice H."/>
            <person name="Bruce D."/>
            <person name="Goodwin L."/>
            <person name="Pitluck S."/>
            <person name="Peters L."/>
            <person name="Mikhailova N."/>
            <person name="Teshima H."/>
            <person name="Kyrpides N."/>
            <person name="Mavromatis K."/>
            <person name="Ivanova N."/>
            <person name="Markowitz V."/>
            <person name="Cheng J.-F."/>
            <person name="Hugenholtz P."/>
            <person name="Woyke T."/>
            <person name="Wu D."/>
            <person name="Spring S."/>
            <person name="Brambilla E.-M."/>
            <person name="Klenk H.-P."/>
            <person name="Eisen J.A."/>
        </authorList>
    </citation>
    <scope>NUCLEOTIDE SEQUENCE [LARGE SCALE GENOMIC DNA]</scope>
    <source>
        <strain evidence="17 18">DSM 12556</strain>
    </source>
</reference>
<evidence type="ECO:0000256" key="10">
    <source>
        <dbReference type="ARBA" id="ARBA00023027"/>
    </source>
</evidence>
<dbReference type="HOGENOM" id="CLU_007764_2_1_0"/>
<dbReference type="FunFam" id="3.30.470.30:FF:000001">
    <property type="entry name" value="DNA ligase"/>
    <property type="match status" value="1"/>
</dbReference>
<keyword evidence="14" id="KW-0464">Manganese</keyword>
<dbReference type="CDD" id="cd00114">
    <property type="entry name" value="LIGANc"/>
    <property type="match status" value="1"/>
</dbReference>
<keyword evidence="5 14" id="KW-0235">DNA replication</keyword>
<evidence type="ECO:0000256" key="3">
    <source>
        <dbReference type="ARBA" id="ARBA00013308"/>
    </source>
</evidence>
<keyword evidence="4 14" id="KW-0436">Ligase</keyword>
<evidence type="ECO:0000256" key="15">
    <source>
        <dbReference type="RuleBase" id="RU000618"/>
    </source>
</evidence>
<evidence type="ECO:0000259" key="16">
    <source>
        <dbReference type="PROSITE" id="PS50172"/>
    </source>
</evidence>
<dbReference type="InterPro" id="IPR001357">
    <property type="entry name" value="BRCT_dom"/>
</dbReference>
<dbReference type="InterPro" id="IPR033136">
    <property type="entry name" value="DNA_ligase_CS"/>
</dbReference>
<dbReference type="GO" id="GO:0005829">
    <property type="term" value="C:cytosol"/>
    <property type="evidence" value="ECO:0007669"/>
    <property type="project" value="TreeGrafter"/>
</dbReference>
<dbReference type="EMBL" id="CM001377">
    <property type="protein sequence ID" value="EHM09808.1"/>
    <property type="molecule type" value="Genomic_DNA"/>
</dbReference>
<dbReference type="GO" id="GO:0046872">
    <property type="term" value="F:metal ion binding"/>
    <property type="evidence" value="ECO:0007669"/>
    <property type="project" value="UniProtKB-KW"/>
</dbReference>
<dbReference type="Gene3D" id="1.10.150.20">
    <property type="entry name" value="5' to 3' exonuclease, C-terminal subdomain"/>
    <property type="match status" value="2"/>
</dbReference>
<dbReference type="Proteomes" id="UP000005730">
    <property type="component" value="Chromosome"/>
</dbReference>
<evidence type="ECO:0000256" key="1">
    <source>
        <dbReference type="ARBA" id="ARBA00004067"/>
    </source>
</evidence>
<dbReference type="GO" id="GO:0006281">
    <property type="term" value="P:DNA repair"/>
    <property type="evidence" value="ECO:0007669"/>
    <property type="project" value="UniProtKB-KW"/>
</dbReference>
<keyword evidence="9 14" id="KW-0460">Magnesium</keyword>
<dbReference type="CDD" id="cd17748">
    <property type="entry name" value="BRCT_DNA_ligase_like"/>
    <property type="match status" value="1"/>
</dbReference>
<dbReference type="InterPro" id="IPR004149">
    <property type="entry name" value="Znf_DNAligase_C4"/>
</dbReference>
<keyword evidence="6 14" id="KW-0479">Metal-binding</keyword>
<accession>H0UQX9</accession>
<dbReference type="Pfam" id="PF01653">
    <property type="entry name" value="DNA_ligase_aden"/>
    <property type="match status" value="1"/>
</dbReference>
<dbReference type="InterPro" id="IPR013840">
    <property type="entry name" value="DNAligase_N"/>
</dbReference>
<feature type="binding site" evidence="14">
    <location>
        <begin position="83"/>
        <end position="84"/>
    </location>
    <ligand>
        <name>NAD(+)</name>
        <dbReference type="ChEBI" id="CHEBI:57540"/>
    </ligand>
</feature>
<dbReference type="Pfam" id="PF14520">
    <property type="entry name" value="HHH_5"/>
    <property type="match status" value="1"/>
</dbReference>
<dbReference type="FunFam" id="1.10.150.20:FF:000007">
    <property type="entry name" value="DNA ligase"/>
    <property type="match status" value="1"/>
</dbReference>
<feature type="binding site" evidence="14">
    <location>
        <position position="427"/>
    </location>
    <ligand>
        <name>Zn(2+)</name>
        <dbReference type="ChEBI" id="CHEBI:29105"/>
    </ligand>
</feature>
<feature type="binding site" evidence="14">
    <location>
        <position position="286"/>
    </location>
    <ligand>
        <name>NAD(+)</name>
        <dbReference type="ChEBI" id="CHEBI:57540"/>
    </ligand>
</feature>
<dbReference type="PROSITE" id="PS50172">
    <property type="entry name" value="BRCT"/>
    <property type="match status" value="1"/>
</dbReference>
<evidence type="ECO:0000256" key="13">
    <source>
        <dbReference type="ARBA" id="ARBA00060881"/>
    </source>
</evidence>
<dbReference type="InterPro" id="IPR036420">
    <property type="entry name" value="BRCT_dom_sf"/>
</dbReference>
<feature type="binding site" evidence="14">
    <location>
        <position position="136"/>
    </location>
    <ligand>
        <name>NAD(+)</name>
        <dbReference type="ChEBI" id="CHEBI:57540"/>
    </ligand>
</feature>
<keyword evidence="8 14" id="KW-0862">Zinc</keyword>
<evidence type="ECO:0000313" key="18">
    <source>
        <dbReference type="Proteomes" id="UP000005730"/>
    </source>
</evidence>
<dbReference type="GO" id="GO:0006260">
    <property type="term" value="P:DNA replication"/>
    <property type="evidence" value="ECO:0007669"/>
    <property type="project" value="UniProtKB-KW"/>
</dbReference>
<evidence type="ECO:0000256" key="5">
    <source>
        <dbReference type="ARBA" id="ARBA00022705"/>
    </source>
</evidence>
<dbReference type="eggNOG" id="COG0272">
    <property type="taxonomic scope" value="Bacteria"/>
</dbReference>
<evidence type="ECO:0000256" key="8">
    <source>
        <dbReference type="ARBA" id="ARBA00022833"/>
    </source>
</evidence>
<dbReference type="NCBIfam" id="NF005932">
    <property type="entry name" value="PRK07956.1"/>
    <property type="match status" value="1"/>
</dbReference>
<evidence type="ECO:0000256" key="6">
    <source>
        <dbReference type="ARBA" id="ARBA00022723"/>
    </source>
</evidence>
<dbReference type="HAMAP" id="MF_01588">
    <property type="entry name" value="DNA_ligase_A"/>
    <property type="match status" value="1"/>
</dbReference>
<dbReference type="SMART" id="SM00278">
    <property type="entry name" value="HhH1"/>
    <property type="match status" value="4"/>
</dbReference>
<feature type="active site" description="N6-AMP-lysine intermediate" evidence="14">
    <location>
        <position position="115"/>
    </location>
</feature>
<evidence type="ECO:0000256" key="9">
    <source>
        <dbReference type="ARBA" id="ARBA00022842"/>
    </source>
</evidence>
<dbReference type="GO" id="GO:0003911">
    <property type="term" value="F:DNA ligase (NAD+) activity"/>
    <property type="evidence" value="ECO:0007669"/>
    <property type="project" value="UniProtKB-UniRule"/>
</dbReference>
<dbReference type="PANTHER" id="PTHR23389">
    <property type="entry name" value="CHROMOSOME TRANSMISSION FIDELITY FACTOR 18"/>
    <property type="match status" value="1"/>
</dbReference>
<dbReference type="SMART" id="SM00292">
    <property type="entry name" value="BRCT"/>
    <property type="match status" value="1"/>
</dbReference>
<dbReference type="InterPro" id="IPR012340">
    <property type="entry name" value="NA-bd_OB-fold"/>
</dbReference>
<comment type="catalytic activity">
    <reaction evidence="12 14 15">
        <text>NAD(+) + (deoxyribonucleotide)n-3'-hydroxyl + 5'-phospho-(deoxyribonucleotide)m = (deoxyribonucleotide)n+m + AMP + beta-nicotinamide D-nucleotide.</text>
        <dbReference type="EC" id="6.5.1.2"/>
    </reaction>
</comment>
<comment type="cofactor">
    <cofactor evidence="14">
        <name>Mg(2+)</name>
        <dbReference type="ChEBI" id="CHEBI:18420"/>
    </cofactor>
    <cofactor evidence="14">
        <name>Mn(2+)</name>
        <dbReference type="ChEBI" id="CHEBI:29035"/>
    </cofactor>
</comment>
<dbReference type="SMART" id="SM00532">
    <property type="entry name" value="LIGANc"/>
    <property type="match status" value="1"/>
</dbReference>
<feature type="domain" description="BRCT" evidence="16">
    <location>
        <begin position="585"/>
        <end position="665"/>
    </location>
</feature>
<dbReference type="Gene3D" id="1.10.287.610">
    <property type="entry name" value="Helix hairpin bin"/>
    <property type="match status" value="1"/>
</dbReference>
<dbReference type="PANTHER" id="PTHR23389:SF9">
    <property type="entry name" value="DNA LIGASE"/>
    <property type="match status" value="1"/>
</dbReference>
<dbReference type="EC" id="6.5.1.2" evidence="2 14"/>
<comment type="similarity">
    <text evidence="13 14">Belongs to the NAD-dependent DNA ligase family. LigA subfamily.</text>
</comment>
<dbReference type="Pfam" id="PF12826">
    <property type="entry name" value="HHH_2"/>
    <property type="match status" value="1"/>
</dbReference>
<feature type="binding site" evidence="14">
    <location>
        <position position="113"/>
    </location>
    <ligand>
        <name>NAD(+)</name>
        <dbReference type="ChEBI" id="CHEBI:57540"/>
    </ligand>
</feature>
<organism evidence="17 18">
    <name type="scientific">Thermanaerovibrio velox DSM 12556</name>
    <dbReference type="NCBI Taxonomy" id="926567"/>
    <lineage>
        <taxon>Bacteria</taxon>
        <taxon>Thermotogati</taxon>
        <taxon>Synergistota</taxon>
        <taxon>Synergistia</taxon>
        <taxon>Synergistales</taxon>
        <taxon>Synergistaceae</taxon>
        <taxon>Thermanaerovibrio</taxon>
    </lineage>
</organism>
<evidence type="ECO:0000256" key="12">
    <source>
        <dbReference type="ARBA" id="ARBA00034005"/>
    </source>
</evidence>
<dbReference type="PROSITE" id="PS01056">
    <property type="entry name" value="DNA_LIGASE_N2"/>
    <property type="match status" value="1"/>
</dbReference>